<evidence type="ECO:0000313" key="3">
    <source>
        <dbReference type="Proteomes" id="UP001058533"/>
    </source>
</evidence>
<dbReference type="RefSeq" id="WP_256507278.1">
    <property type="nucleotide sequence ID" value="NZ_CP101740.1"/>
</dbReference>
<dbReference type="Gene3D" id="3.40.630.30">
    <property type="match status" value="1"/>
</dbReference>
<gene>
    <name evidence="2" type="ORF">NMP03_04205</name>
</gene>
<dbReference type="SUPFAM" id="SSF55729">
    <property type="entry name" value="Acyl-CoA N-acyltransferases (Nat)"/>
    <property type="match status" value="1"/>
</dbReference>
<organism evidence="2 3">
    <name type="scientific">Sphingomonas qomolangmaensis</name>
    <dbReference type="NCBI Taxonomy" id="2918765"/>
    <lineage>
        <taxon>Bacteria</taxon>
        <taxon>Pseudomonadati</taxon>
        <taxon>Pseudomonadota</taxon>
        <taxon>Alphaproteobacteria</taxon>
        <taxon>Sphingomonadales</taxon>
        <taxon>Sphingomonadaceae</taxon>
        <taxon>Sphingomonas</taxon>
    </lineage>
</organism>
<evidence type="ECO:0000313" key="2">
    <source>
        <dbReference type="EMBL" id="UUL83439.1"/>
    </source>
</evidence>
<proteinExistence type="predicted"/>
<dbReference type="PROSITE" id="PS51186">
    <property type="entry name" value="GNAT"/>
    <property type="match status" value="1"/>
</dbReference>
<dbReference type="InterPro" id="IPR016181">
    <property type="entry name" value="Acyl_CoA_acyltransferase"/>
</dbReference>
<name>A0ABY5L8Y1_9SPHN</name>
<keyword evidence="3" id="KW-1185">Reference proteome</keyword>
<protein>
    <submittedName>
        <fullName evidence="2">GNAT family N-acetyltransferase</fullName>
    </submittedName>
</protein>
<sequence length="176" mass="19363">MTPHGNADLETRTGHRFLVRTVTDRDEAALAEFFTHVTPEDLRFRFLTGLAVVGPDRLAAMVRVDHYRSETFLAFADDGVTVIAAAMLACDAALEVGEVAISIRSDYKQRGISWALLAHVARYAEARGVQTLQSIESYANHAAIDLEREMGFTARAYPNDSSLVLVERKLPLSAAL</sequence>
<evidence type="ECO:0000259" key="1">
    <source>
        <dbReference type="PROSITE" id="PS51186"/>
    </source>
</evidence>
<dbReference type="InterPro" id="IPR000182">
    <property type="entry name" value="GNAT_dom"/>
</dbReference>
<dbReference type="Pfam" id="PF00583">
    <property type="entry name" value="Acetyltransf_1"/>
    <property type="match status" value="1"/>
</dbReference>
<accession>A0ABY5L8Y1</accession>
<reference evidence="2" key="1">
    <citation type="submission" date="2022-07" db="EMBL/GenBank/DDBJ databases">
        <title>Sphingomonas sp. nov., a novel bacterium isolated from the north slope of the Mount Everest.</title>
        <authorList>
            <person name="Cui X."/>
            <person name="Liu Y."/>
        </authorList>
    </citation>
    <scope>NUCLEOTIDE SEQUENCE</scope>
    <source>
        <strain evidence="2">S5-59</strain>
    </source>
</reference>
<feature type="domain" description="N-acetyltransferase" evidence="1">
    <location>
        <begin position="17"/>
        <end position="171"/>
    </location>
</feature>
<dbReference type="Proteomes" id="UP001058533">
    <property type="component" value="Chromosome"/>
</dbReference>
<dbReference type="EMBL" id="CP101740">
    <property type="protein sequence ID" value="UUL83439.1"/>
    <property type="molecule type" value="Genomic_DNA"/>
</dbReference>